<dbReference type="EC" id="3.2.1.21" evidence="3 6"/>
<feature type="domain" description="PA14" evidence="7">
    <location>
        <begin position="466"/>
        <end position="627"/>
    </location>
</feature>
<dbReference type="InterPro" id="IPR013783">
    <property type="entry name" value="Ig-like_fold"/>
</dbReference>
<evidence type="ECO:0000256" key="4">
    <source>
        <dbReference type="ARBA" id="ARBA00022801"/>
    </source>
</evidence>
<dbReference type="Pfam" id="PF14310">
    <property type="entry name" value="Fn3-like"/>
    <property type="match status" value="1"/>
</dbReference>
<protein>
    <recommendedName>
        <fullName evidence="3 6">beta-glucosidase</fullName>
        <ecNumber evidence="3 6">3.2.1.21</ecNumber>
    </recommendedName>
</protein>
<dbReference type="InterPro" id="IPR019800">
    <property type="entry name" value="Glyco_hydro_3_AS"/>
</dbReference>
<dbReference type="Gene3D" id="2.60.120.260">
    <property type="entry name" value="Galactose-binding domain-like"/>
    <property type="match status" value="1"/>
</dbReference>
<dbReference type="InterPro" id="IPR017853">
    <property type="entry name" value="GH"/>
</dbReference>
<dbReference type="PROSITE" id="PS51820">
    <property type="entry name" value="PA14"/>
    <property type="match status" value="1"/>
</dbReference>
<keyword evidence="9" id="KW-1185">Reference proteome</keyword>
<dbReference type="InterPro" id="IPR011658">
    <property type="entry name" value="PA14_dom"/>
</dbReference>
<comment type="catalytic activity">
    <reaction evidence="1 6">
        <text>Hydrolysis of terminal, non-reducing beta-D-glucosyl residues with release of beta-D-glucose.</text>
        <dbReference type="EC" id="3.2.1.21"/>
    </reaction>
</comment>
<dbReference type="Gene3D" id="2.60.40.10">
    <property type="entry name" value="Immunoglobulins"/>
    <property type="match status" value="1"/>
</dbReference>
<dbReference type="InterPro" id="IPR026891">
    <property type="entry name" value="Fn3-like"/>
</dbReference>
<reference evidence="8" key="1">
    <citation type="submission" date="2022-11" db="EMBL/GenBank/DDBJ databases">
        <title>Genome Sequence of Cubamyces cubensis.</title>
        <authorList>
            <person name="Buettner E."/>
        </authorList>
    </citation>
    <scope>NUCLEOTIDE SEQUENCE</scope>
    <source>
        <strain evidence="8">MPL-01</strain>
    </source>
</reference>
<evidence type="ECO:0000313" key="9">
    <source>
        <dbReference type="Proteomes" id="UP001215151"/>
    </source>
</evidence>
<dbReference type="PANTHER" id="PTHR42715:SF27">
    <property type="entry name" value="BETA-GLUCOSIDASE-RELATED"/>
    <property type="match status" value="1"/>
</dbReference>
<dbReference type="PROSITE" id="PS00775">
    <property type="entry name" value="GLYCOSYL_HYDROL_F3"/>
    <property type="match status" value="1"/>
</dbReference>
<evidence type="ECO:0000313" key="8">
    <source>
        <dbReference type="EMBL" id="KAJ8469005.1"/>
    </source>
</evidence>
<dbReference type="InterPro" id="IPR036881">
    <property type="entry name" value="Glyco_hydro_3_C_sf"/>
</dbReference>
<keyword evidence="5 6" id="KW-0326">Glycosidase</keyword>
<organism evidence="8 9">
    <name type="scientific">Trametes cubensis</name>
    <dbReference type="NCBI Taxonomy" id="1111947"/>
    <lineage>
        <taxon>Eukaryota</taxon>
        <taxon>Fungi</taxon>
        <taxon>Dikarya</taxon>
        <taxon>Basidiomycota</taxon>
        <taxon>Agaricomycotina</taxon>
        <taxon>Agaricomycetes</taxon>
        <taxon>Polyporales</taxon>
        <taxon>Polyporaceae</taxon>
        <taxon>Trametes</taxon>
    </lineage>
</organism>
<proteinExistence type="inferred from homology"/>
<evidence type="ECO:0000256" key="5">
    <source>
        <dbReference type="ARBA" id="ARBA00023295"/>
    </source>
</evidence>
<dbReference type="AlphaFoldDB" id="A0AAD7X9Y4"/>
<accession>A0AAD7X9Y4</accession>
<keyword evidence="6" id="KW-0119">Carbohydrate metabolism</keyword>
<dbReference type="Pfam" id="PF07691">
    <property type="entry name" value="PA14"/>
    <property type="match status" value="1"/>
</dbReference>
<dbReference type="EMBL" id="JAPEVG010000310">
    <property type="protein sequence ID" value="KAJ8469005.1"/>
    <property type="molecule type" value="Genomic_DNA"/>
</dbReference>
<dbReference type="SMART" id="SM00758">
    <property type="entry name" value="PA14"/>
    <property type="match status" value="1"/>
</dbReference>
<dbReference type="PANTHER" id="PTHR42715">
    <property type="entry name" value="BETA-GLUCOSIDASE"/>
    <property type="match status" value="1"/>
</dbReference>
<dbReference type="PRINTS" id="PR00133">
    <property type="entry name" value="GLHYDRLASE3"/>
</dbReference>
<evidence type="ECO:0000256" key="1">
    <source>
        <dbReference type="ARBA" id="ARBA00000448"/>
    </source>
</evidence>
<dbReference type="Gene3D" id="3.20.20.300">
    <property type="entry name" value="Glycoside hydrolase, family 3, N-terminal domain"/>
    <property type="match status" value="1"/>
</dbReference>
<comment type="similarity">
    <text evidence="2 6">Belongs to the glycosyl hydrolase 3 family.</text>
</comment>
<name>A0AAD7X9Y4_9APHY</name>
<dbReference type="InterPro" id="IPR037524">
    <property type="entry name" value="PA14/GLEYA"/>
</dbReference>
<comment type="caution">
    <text evidence="8">The sequence shown here is derived from an EMBL/GenBank/DDBJ whole genome shotgun (WGS) entry which is preliminary data.</text>
</comment>
<dbReference type="InterPro" id="IPR036962">
    <property type="entry name" value="Glyco_hydro_3_N_sf"/>
</dbReference>
<keyword evidence="6" id="KW-0624">Polysaccharide degradation</keyword>
<dbReference type="Pfam" id="PF01915">
    <property type="entry name" value="Glyco_hydro_3_C"/>
    <property type="match status" value="1"/>
</dbReference>
<gene>
    <name evidence="8" type="ORF">ONZ51_g9278</name>
</gene>
<dbReference type="FunFam" id="2.60.40.10:FF:000495">
    <property type="entry name" value="Periplasmic beta-glucosidase"/>
    <property type="match status" value="1"/>
</dbReference>
<dbReference type="InterPro" id="IPR001764">
    <property type="entry name" value="Glyco_hydro_3_N"/>
</dbReference>
<dbReference type="InterPro" id="IPR002772">
    <property type="entry name" value="Glyco_hydro_3_C"/>
</dbReference>
<evidence type="ECO:0000256" key="6">
    <source>
        <dbReference type="RuleBase" id="RU361161"/>
    </source>
</evidence>
<dbReference type="Gene3D" id="3.40.50.1700">
    <property type="entry name" value="Glycoside hydrolase family 3 C-terminal domain"/>
    <property type="match status" value="1"/>
</dbReference>
<dbReference type="SMART" id="SM01217">
    <property type="entry name" value="Fn3_like"/>
    <property type="match status" value="1"/>
</dbReference>
<sequence length="911" mass="99933">MRLNSPPYKAQHYTSRTKSAAAAQGIYSGKTKPTLYLCISKEKRKPWAHADATNLAQAMSNAFLEASIPDLVQKLTTDEKIKLLSGPNWWNTNAIERLGIPAVRMSDGPNGVRGSSHFVSTPAQCLPCETSMASTFDPDLVFEVGKFLGEEAKIKSSVILLAPTCNIQRNPLGGRAFESFSEDPHLSGIMAAAYVNGLQSQGVASTIKHFVANDQEHERTAVESVMSERALREVYLYPFMLAQKKARPWAFMTSYGRINGVHCAENPTLLKDILRKEWGFDGIVISDWFGTYSVDLAINAGLDLEMPGPPRWRTPLLINHMLSCQKVLPSMLDERATDILSFVQRQARRNPDVVFGDGQERTRDTPEGRVFCRRLAAEGMVVLKNEENVLPVKPSEKVKRVALIGPNMKDRIISGGGSAALKASYIVTPYVGITENAPKGIEFDYAVGCYSFKYSPTLETYLKTPTGEPGWLCSFYNHDESGNPTGDSVADFILQDTRVKLNDFLPKGLTETWTIKLRGSLTMDKTAEYELGLTVAGRAKLFVDGKLTIDNWTKQRPGDFFYGQGTVEEMGTISLTAGKPVDILVEYTNTKPPEGPEADRSQPALMRGVRLGGCEKIDPEEAMAAAETLAAASDVAIIVAGLSPDWESEGFDRPTLDMPGRQNELIARVAKANPNTVVCIQAGSAVSMPWVHQVNGIIQAWYSGNEVGNALADVLFGAINPSGRLPLTLPVRVQDIPAYPNFKSENGQIHYREDLFVGYKGYEARGVKPLFPFGHGLSYTTFSFSDLYIQPTATSVSSADNFKAEVQVTVTNTGTIAGSEVVQVYVSLPDVGLTTPRLQLRAFAKLRDLNPSQSKTVTVALDKYAVSFWDARGQQWKAAPGTYGIHVGKSSQDIVLEGQFTLEREFTWVGL</sequence>
<evidence type="ECO:0000256" key="3">
    <source>
        <dbReference type="ARBA" id="ARBA00012744"/>
    </source>
</evidence>
<dbReference type="GO" id="GO:0009251">
    <property type="term" value="P:glucan catabolic process"/>
    <property type="evidence" value="ECO:0007669"/>
    <property type="project" value="TreeGrafter"/>
</dbReference>
<dbReference type="Pfam" id="PF00933">
    <property type="entry name" value="Glyco_hydro_3"/>
    <property type="match status" value="1"/>
</dbReference>
<keyword evidence="4 6" id="KW-0378">Hydrolase</keyword>
<comment type="pathway">
    <text evidence="6">Glycan metabolism; cellulose degradation.</text>
</comment>
<dbReference type="GO" id="GO:0008422">
    <property type="term" value="F:beta-glucosidase activity"/>
    <property type="evidence" value="ECO:0007669"/>
    <property type="project" value="UniProtKB-EC"/>
</dbReference>
<evidence type="ECO:0000259" key="7">
    <source>
        <dbReference type="PROSITE" id="PS51820"/>
    </source>
</evidence>
<dbReference type="SUPFAM" id="SSF51445">
    <property type="entry name" value="(Trans)glycosidases"/>
    <property type="match status" value="1"/>
</dbReference>
<evidence type="ECO:0000256" key="2">
    <source>
        <dbReference type="ARBA" id="ARBA00005336"/>
    </source>
</evidence>
<dbReference type="SUPFAM" id="SSF52279">
    <property type="entry name" value="Beta-D-glucan exohydrolase, C-terminal domain"/>
    <property type="match status" value="1"/>
</dbReference>
<dbReference type="InterPro" id="IPR050288">
    <property type="entry name" value="Cellulose_deg_GH3"/>
</dbReference>
<dbReference type="Proteomes" id="UP001215151">
    <property type="component" value="Unassembled WGS sequence"/>
</dbReference>